<accession>A0A1F6CYZ3</accession>
<dbReference type="PANTHER" id="PTHR43344:SF13">
    <property type="entry name" value="PHOSPHATASE RV3661-RELATED"/>
    <property type="match status" value="1"/>
</dbReference>
<dbReference type="NCBIfam" id="TIGR01490">
    <property type="entry name" value="HAD-SF-IB-hyp1"/>
    <property type="match status" value="1"/>
</dbReference>
<gene>
    <name evidence="4" type="ORF">A3D62_00465</name>
</gene>
<dbReference type="InterPro" id="IPR050582">
    <property type="entry name" value="HAD-like_SerB"/>
</dbReference>
<organism evidence="4 5">
    <name type="scientific">Candidatus Kaiserbacteria bacterium RIFCSPHIGHO2_02_FULL_49_11</name>
    <dbReference type="NCBI Taxonomy" id="1798489"/>
    <lineage>
        <taxon>Bacteria</taxon>
        <taxon>Candidatus Kaiseribacteriota</taxon>
    </lineage>
</organism>
<dbReference type="NCBIfam" id="TIGR01488">
    <property type="entry name" value="HAD-SF-IB"/>
    <property type="match status" value="1"/>
</dbReference>
<keyword evidence="1" id="KW-0479">Metal-binding</keyword>
<proteinExistence type="predicted"/>
<evidence type="ECO:0000313" key="4">
    <source>
        <dbReference type="EMBL" id="OGG54388.1"/>
    </source>
</evidence>
<dbReference type="InterPro" id="IPR006385">
    <property type="entry name" value="HAD_hydro_SerB1"/>
</dbReference>
<dbReference type="SUPFAM" id="SSF56784">
    <property type="entry name" value="HAD-like"/>
    <property type="match status" value="1"/>
</dbReference>
<dbReference type="AlphaFoldDB" id="A0A1F6CYZ3"/>
<reference evidence="4 5" key="1">
    <citation type="journal article" date="2016" name="Nat. Commun.">
        <title>Thousands of microbial genomes shed light on interconnected biogeochemical processes in an aquifer system.</title>
        <authorList>
            <person name="Anantharaman K."/>
            <person name="Brown C.T."/>
            <person name="Hug L.A."/>
            <person name="Sharon I."/>
            <person name="Castelle C.J."/>
            <person name="Probst A.J."/>
            <person name="Thomas B.C."/>
            <person name="Singh A."/>
            <person name="Wilkins M.J."/>
            <person name="Karaoz U."/>
            <person name="Brodie E.L."/>
            <person name="Williams K.H."/>
            <person name="Hubbard S.S."/>
            <person name="Banfield J.F."/>
        </authorList>
    </citation>
    <scope>NUCLEOTIDE SEQUENCE [LARGE SCALE GENOMIC DNA]</scope>
</reference>
<evidence type="ECO:0000256" key="3">
    <source>
        <dbReference type="ARBA" id="ARBA00022842"/>
    </source>
</evidence>
<protein>
    <recommendedName>
        <fullName evidence="6">HAD-IB family hydrolase</fullName>
    </recommendedName>
</protein>
<evidence type="ECO:0000256" key="2">
    <source>
        <dbReference type="ARBA" id="ARBA00022801"/>
    </source>
</evidence>
<evidence type="ECO:0008006" key="6">
    <source>
        <dbReference type="Google" id="ProtNLM"/>
    </source>
</evidence>
<dbReference type="Pfam" id="PF12710">
    <property type="entry name" value="HAD"/>
    <property type="match status" value="1"/>
</dbReference>
<keyword evidence="3" id="KW-0460">Magnesium</keyword>
<keyword evidence="2" id="KW-0378">Hydrolase</keyword>
<dbReference type="GO" id="GO:0016787">
    <property type="term" value="F:hydrolase activity"/>
    <property type="evidence" value="ECO:0007669"/>
    <property type="project" value="UniProtKB-KW"/>
</dbReference>
<dbReference type="PANTHER" id="PTHR43344">
    <property type="entry name" value="PHOSPHOSERINE PHOSPHATASE"/>
    <property type="match status" value="1"/>
</dbReference>
<sequence>MGLEKLAIVDLDGTLVRGQSQLLLLRFLRERKEIGWWYFFRLYTWFMLYKLGIVQDPQKPLRQALRFLVGKNVADVESLVRTFVDSKLSSITFREGIDLLRSYKERGQEILLLSSAAEPLVKEVARFFGIDHYIGTKLRHTNGRYTGDIDGTIVYGDTKADSARAWAKERQLALAESVAYADHGSDLPLLESVGRPVAVNPDRNLAKEARLRGWEVLRFKETG</sequence>
<dbReference type="Proteomes" id="UP000177659">
    <property type="component" value="Unassembled WGS sequence"/>
</dbReference>
<comment type="caution">
    <text evidence="4">The sequence shown here is derived from an EMBL/GenBank/DDBJ whole genome shotgun (WGS) entry which is preliminary data.</text>
</comment>
<dbReference type="InterPro" id="IPR036412">
    <property type="entry name" value="HAD-like_sf"/>
</dbReference>
<name>A0A1F6CYZ3_9BACT</name>
<dbReference type="CDD" id="cd02612">
    <property type="entry name" value="HAD_PGPPase"/>
    <property type="match status" value="1"/>
</dbReference>
<dbReference type="Gene3D" id="3.40.50.1000">
    <property type="entry name" value="HAD superfamily/HAD-like"/>
    <property type="match status" value="1"/>
</dbReference>
<dbReference type="EMBL" id="MFLC01000039">
    <property type="protein sequence ID" value="OGG54388.1"/>
    <property type="molecule type" value="Genomic_DNA"/>
</dbReference>
<dbReference type="GO" id="GO:0046872">
    <property type="term" value="F:metal ion binding"/>
    <property type="evidence" value="ECO:0007669"/>
    <property type="project" value="UniProtKB-KW"/>
</dbReference>
<dbReference type="Gene3D" id="1.20.1440.100">
    <property type="entry name" value="SG protein - dephosphorylation function"/>
    <property type="match status" value="1"/>
</dbReference>
<evidence type="ECO:0000313" key="5">
    <source>
        <dbReference type="Proteomes" id="UP000177659"/>
    </source>
</evidence>
<dbReference type="InterPro" id="IPR023214">
    <property type="entry name" value="HAD_sf"/>
</dbReference>
<evidence type="ECO:0000256" key="1">
    <source>
        <dbReference type="ARBA" id="ARBA00022723"/>
    </source>
</evidence>